<gene>
    <name evidence="3" type="ORF">R77569_01824</name>
    <name evidence="2" type="ORF">R77591_01496</name>
</gene>
<reference evidence="2 5" key="1">
    <citation type="submission" date="2023-07" db="EMBL/GenBank/DDBJ databases">
        <authorList>
            <person name="Peeters C."/>
        </authorList>
    </citation>
    <scope>NUCLEOTIDE SEQUENCE</scope>
    <source>
        <strain evidence="3 5">R-77569</strain>
        <strain evidence="2">R-77591</strain>
    </source>
</reference>
<proteinExistence type="predicted"/>
<name>A0AAD2AQ31_9RALS</name>
<dbReference type="Proteomes" id="UP001190002">
    <property type="component" value="Unassembled WGS sequence"/>
</dbReference>
<dbReference type="Proteomes" id="UP001190452">
    <property type="component" value="Unassembled WGS sequence"/>
</dbReference>
<sequence length="94" mass="10304">MFSAMNCRNTRARCGWYLRDMETRCTECSRSTGGKQPSLAGVLPEARIARGVTEDLKNALPLPIYRRSVLTRARLHPQPPTSGAHAAGPVSISH</sequence>
<dbReference type="AlphaFoldDB" id="A0AAD2AQ31"/>
<evidence type="ECO:0000313" key="4">
    <source>
        <dbReference type="Proteomes" id="UP001190002"/>
    </source>
</evidence>
<evidence type="ECO:0000313" key="5">
    <source>
        <dbReference type="Proteomes" id="UP001190452"/>
    </source>
</evidence>
<evidence type="ECO:0000256" key="1">
    <source>
        <dbReference type="SAM" id="MobiDB-lite"/>
    </source>
</evidence>
<comment type="caution">
    <text evidence="2">The sequence shown here is derived from an EMBL/GenBank/DDBJ whole genome shotgun (WGS) entry which is preliminary data.</text>
</comment>
<dbReference type="EMBL" id="CAUDKV010000006">
    <property type="protein sequence ID" value="CAJ0865756.1"/>
    <property type="molecule type" value="Genomic_DNA"/>
</dbReference>
<dbReference type="EMBL" id="CATVXE010000005">
    <property type="protein sequence ID" value="CAJ0681762.1"/>
    <property type="molecule type" value="Genomic_DNA"/>
</dbReference>
<feature type="region of interest" description="Disordered" evidence="1">
    <location>
        <begin position="73"/>
        <end position="94"/>
    </location>
</feature>
<protein>
    <submittedName>
        <fullName evidence="2">Uncharacterized protein</fullName>
    </submittedName>
</protein>
<evidence type="ECO:0000313" key="3">
    <source>
        <dbReference type="EMBL" id="CAJ0865756.1"/>
    </source>
</evidence>
<keyword evidence="5" id="KW-1185">Reference proteome</keyword>
<accession>A0AAD2AQ31</accession>
<organism evidence="2 4">
    <name type="scientific">Ralstonia mannitolilytica</name>
    <dbReference type="NCBI Taxonomy" id="105219"/>
    <lineage>
        <taxon>Bacteria</taxon>
        <taxon>Pseudomonadati</taxon>
        <taxon>Pseudomonadota</taxon>
        <taxon>Betaproteobacteria</taxon>
        <taxon>Burkholderiales</taxon>
        <taxon>Burkholderiaceae</taxon>
        <taxon>Ralstonia</taxon>
    </lineage>
</organism>
<evidence type="ECO:0000313" key="2">
    <source>
        <dbReference type="EMBL" id="CAJ0681762.1"/>
    </source>
</evidence>